<dbReference type="NCBIfam" id="TIGR00229">
    <property type="entry name" value="sensory_box"/>
    <property type="match status" value="1"/>
</dbReference>
<dbReference type="Gene3D" id="3.30.450.40">
    <property type="match status" value="1"/>
</dbReference>
<dbReference type="InterPro" id="IPR000014">
    <property type="entry name" value="PAS"/>
</dbReference>
<dbReference type="Pfam" id="PF00989">
    <property type="entry name" value="PAS"/>
    <property type="match status" value="1"/>
</dbReference>
<name>A0ABN3TKA7_9ACTN</name>
<accession>A0ABN3TKA7</accession>
<dbReference type="SUPFAM" id="SSF55781">
    <property type="entry name" value="GAF domain-like"/>
    <property type="match status" value="1"/>
</dbReference>
<gene>
    <name evidence="2" type="ORF">GCM10010315_02120</name>
</gene>
<comment type="caution">
    <text evidence="2">The sequence shown here is derived from an EMBL/GenBank/DDBJ whole genome shotgun (WGS) entry which is preliminary data.</text>
</comment>
<dbReference type="Pfam" id="PF08448">
    <property type="entry name" value="PAS_4"/>
    <property type="match status" value="1"/>
</dbReference>
<dbReference type="InterPro" id="IPR013767">
    <property type="entry name" value="PAS_fold"/>
</dbReference>
<dbReference type="InterPro" id="IPR035965">
    <property type="entry name" value="PAS-like_dom_sf"/>
</dbReference>
<dbReference type="SMART" id="SM00091">
    <property type="entry name" value="PAS"/>
    <property type="match status" value="2"/>
</dbReference>
<dbReference type="Gene3D" id="3.30.450.20">
    <property type="entry name" value="PAS domain"/>
    <property type="match status" value="2"/>
</dbReference>
<evidence type="ECO:0000313" key="2">
    <source>
        <dbReference type="EMBL" id="GAA2707508.1"/>
    </source>
</evidence>
<sequence length="460" mass="48266">MTAPHHSGPAAAAQDGSDSEDHDLLAALLDGMDAALCAFDADGTVTHWNREAERILGWSAEEAVGRRGLGGWAAREADADEVGERLLAAMGSPGRRVDEFALMTKDGGRVLVRVQSAAVPGADGTPAGVYCAFSEVHTQLDLERSVALGDALFGDAPWGVVLVDADLRPALANAHAARALRTGRAALLGRPLGELLEAGVEDLEGALQHVLAGGTPPAPGELWVTLRPGSGPSPVPERRCWRSGFVRLASPLAEEPVPLGVAWLFLDVTKTRLAEQESARLRFRGSQLHRAGRAVGECEDPMEAAALCLDFALAGFADHALIDVLPEPQAVPEGPVRLVRAAATPAGSLPAGGGLPVPYREDHPALQAVERCGSVRAVTDRTQDWAAARKWPEGTRYALATALRSRGRTVGVVTFLRGASRRGFDRSDALYAEDIASRVAAQIDLAGAAAVTTGQDHSLP</sequence>
<dbReference type="InterPro" id="IPR013656">
    <property type="entry name" value="PAS_4"/>
</dbReference>
<dbReference type="SUPFAM" id="SSF55785">
    <property type="entry name" value="PYP-like sensor domain (PAS domain)"/>
    <property type="match status" value="2"/>
</dbReference>
<dbReference type="RefSeq" id="WP_344432657.1">
    <property type="nucleotide sequence ID" value="NZ_BAAASL010000001.1"/>
</dbReference>
<dbReference type="InterPro" id="IPR029016">
    <property type="entry name" value="GAF-like_dom_sf"/>
</dbReference>
<reference evidence="2 3" key="1">
    <citation type="journal article" date="2019" name="Int. J. Syst. Evol. Microbiol.">
        <title>The Global Catalogue of Microorganisms (GCM) 10K type strain sequencing project: providing services to taxonomists for standard genome sequencing and annotation.</title>
        <authorList>
            <consortium name="The Broad Institute Genomics Platform"/>
            <consortium name="The Broad Institute Genome Sequencing Center for Infectious Disease"/>
            <person name="Wu L."/>
            <person name="Ma J."/>
        </authorList>
    </citation>
    <scope>NUCLEOTIDE SEQUENCE [LARGE SCALE GENOMIC DNA]</scope>
    <source>
        <strain evidence="2 3">JCM 4542</strain>
    </source>
</reference>
<keyword evidence="3" id="KW-1185">Reference proteome</keyword>
<evidence type="ECO:0000259" key="1">
    <source>
        <dbReference type="PROSITE" id="PS50112"/>
    </source>
</evidence>
<dbReference type="PROSITE" id="PS50112">
    <property type="entry name" value="PAS"/>
    <property type="match status" value="1"/>
</dbReference>
<evidence type="ECO:0000313" key="3">
    <source>
        <dbReference type="Proteomes" id="UP001500886"/>
    </source>
</evidence>
<proteinExistence type="predicted"/>
<dbReference type="CDD" id="cd00130">
    <property type="entry name" value="PAS"/>
    <property type="match status" value="1"/>
</dbReference>
<protein>
    <submittedName>
        <fullName evidence="2">PAS domain-containing protein</fullName>
    </submittedName>
</protein>
<feature type="domain" description="PAS" evidence="1">
    <location>
        <begin position="21"/>
        <end position="66"/>
    </location>
</feature>
<dbReference type="Proteomes" id="UP001500886">
    <property type="component" value="Unassembled WGS sequence"/>
</dbReference>
<organism evidence="2 3">
    <name type="scientific">Streptomyces luteosporeus</name>
    <dbReference type="NCBI Taxonomy" id="173856"/>
    <lineage>
        <taxon>Bacteria</taxon>
        <taxon>Bacillati</taxon>
        <taxon>Actinomycetota</taxon>
        <taxon>Actinomycetes</taxon>
        <taxon>Kitasatosporales</taxon>
        <taxon>Streptomycetaceae</taxon>
        <taxon>Streptomyces</taxon>
    </lineage>
</organism>
<dbReference type="EMBL" id="BAAASL010000001">
    <property type="protein sequence ID" value="GAA2707508.1"/>
    <property type="molecule type" value="Genomic_DNA"/>
</dbReference>